<protein>
    <submittedName>
        <fullName evidence="3">Malonamidase E2</fullName>
    </submittedName>
</protein>
<organism evidence="3 4">
    <name type="scientific">Methylorubrum populi</name>
    <dbReference type="NCBI Taxonomy" id="223967"/>
    <lineage>
        <taxon>Bacteria</taxon>
        <taxon>Pseudomonadati</taxon>
        <taxon>Pseudomonadota</taxon>
        <taxon>Alphaproteobacteria</taxon>
        <taxon>Hyphomicrobiales</taxon>
        <taxon>Methylobacteriaceae</taxon>
        <taxon>Methylorubrum</taxon>
    </lineage>
</organism>
<accession>A0A833J924</accession>
<feature type="domain" description="Amidase" evidence="2">
    <location>
        <begin position="75"/>
        <end position="420"/>
    </location>
</feature>
<comment type="similarity">
    <text evidence="1">Belongs to the amidase family.</text>
</comment>
<evidence type="ECO:0000313" key="3">
    <source>
        <dbReference type="EMBL" id="KAB7787199.1"/>
    </source>
</evidence>
<dbReference type="Proteomes" id="UP000469949">
    <property type="component" value="Unassembled WGS sequence"/>
</dbReference>
<sequence>MPPCDGAMWRAVDRSDTGRDSGAMISLLDIRARIADGTLPAADAIRGARERIAAQDPAIGAILRLAPETAVVPVGGPLAGIAVGVKDIIATADMATEYGSDIYAGWRPRADAAIVSRLRALGAVPLAKTATTAFAGLDPAATVNPRDPGHTPGGSSSGSAAAVAAGMLPLALGTQTGGSVIRPAAFCGVAAIKPSFRLLPTVGVKTFSWALDTVGLFGASVADIAHALALIAERPAIEAPAPERPRLALCLQDFAGSADADALAALERAARAAERAGAVVHDLVLPEPFARAWAVHPTVQDFEARQALAWEYAEHRDALPPVLRGQLDRAQDLTAADYDAARREAHRARRQLKELFADVDAILTVSSVGRAPRGLGSTGDARFNRLWTLMGVPCVNVPVPGDGLPLGVQVIARFGDDGRALAVARGIEGALARE</sequence>
<dbReference type="InterPro" id="IPR036928">
    <property type="entry name" value="AS_sf"/>
</dbReference>
<comment type="caution">
    <text evidence="3">The sequence shown here is derived from an EMBL/GenBank/DDBJ whole genome shotgun (WGS) entry which is preliminary data.</text>
</comment>
<dbReference type="InterPro" id="IPR023631">
    <property type="entry name" value="Amidase_dom"/>
</dbReference>
<dbReference type="Gene3D" id="3.90.1300.10">
    <property type="entry name" value="Amidase signature (AS) domain"/>
    <property type="match status" value="1"/>
</dbReference>
<evidence type="ECO:0000259" key="2">
    <source>
        <dbReference type="Pfam" id="PF01425"/>
    </source>
</evidence>
<dbReference type="GO" id="GO:0003824">
    <property type="term" value="F:catalytic activity"/>
    <property type="evidence" value="ECO:0007669"/>
    <property type="project" value="InterPro"/>
</dbReference>
<dbReference type="PANTHER" id="PTHR11895:SF151">
    <property type="entry name" value="GLUTAMYL-TRNA(GLN) AMIDOTRANSFERASE SUBUNIT A"/>
    <property type="match status" value="1"/>
</dbReference>
<name>A0A833J924_9HYPH</name>
<evidence type="ECO:0000256" key="1">
    <source>
        <dbReference type="ARBA" id="ARBA00009199"/>
    </source>
</evidence>
<dbReference type="Pfam" id="PF01425">
    <property type="entry name" value="Amidase"/>
    <property type="match status" value="1"/>
</dbReference>
<dbReference type="AlphaFoldDB" id="A0A833J924"/>
<dbReference type="InterPro" id="IPR000120">
    <property type="entry name" value="Amidase"/>
</dbReference>
<proteinExistence type="inferred from homology"/>
<dbReference type="SUPFAM" id="SSF75304">
    <property type="entry name" value="Amidase signature (AS) enzymes"/>
    <property type="match status" value="1"/>
</dbReference>
<dbReference type="PANTHER" id="PTHR11895">
    <property type="entry name" value="TRANSAMIDASE"/>
    <property type="match status" value="1"/>
</dbReference>
<evidence type="ECO:0000313" key="4">
    <source>
        <dbReference type="Proteomes" id="UP000469949"/>
    </source>
</evidence>
<dbReference type="EMBL" id="WEKV01000004">
    <property type="protein sequence ID" value="KAB7787199.1"/>
    <property type="molecule type" value="Genomic_DNA"/>
</dbReference>
<gene>
    <name evidence="3" type="ORF">F8B43_0635</name>
</gene>
<reference evidence="3 4" key="1">
    <citation type="submission" date="2019-10" db="EMBL/GenBank/DDBJ databases">
        <title>Draft Genome Sequence of the Caffeine Degrading Methylotroph Methylorubrum populi PINKEL.</title>
        <authorList>
            <person name="Dawson S.C."/>
            <person name="Zhang X."/>
            <person name="Wright M.E."/>
            <person name="Sharma G."/>
            <person name="Langner J.T."/>
            <person name="Ditty J.L."/>
            <person name="Subuyuj G.A."/>
        </authorList>
    </citation>
    <scope>NUCLEOTIDE SEQUENCE [LARGE SCALE GENOMIC DNA]</scope>
    <source>
        <strain evidence="3 4">Pinkel</strain>
    </source>
</reference>